<organism evidence="5 6">
    <name type="scientific">Fistulina hepatica ATCC 64428</name>
    <dbReference type="NCBI Taxonomy" id="1128425"/>
    <lineage>
        <taxon>Eukaryota</taxon>
        <taxon>Fungi</taxon>
        <taxon>Dikarya</taxon>
        <taxon>Basidiomycota</taxon>
        <taxon>Agaricomycotina</taxon>
        <taxon>Agaricomycetes</taxon>
        <taxon>Agaricomycetidae</taxon>
        <taxon>Agaricales</taxon>
        <taxon>Fistulinaceae</taxon>
        <taxon>Fistulina</taxon>
    </lineage>
</organism>
<dbReference type="PANTHER" id="PTHR10963:SF55">
    <property type="entry name" value="GLYCOSIDE HYDROLASE FAMILY 16 PROTEIN"/>
    <property type="match status" value="1"/>
</dbReference>
<dbReference type="PROSITE" id="PS51762">
    <property type="entry name" value="GH16_2"/>
    <property type="match status" value="1"/>
</dbReference>
<evidence type="ECO:0000259" key="4">
    <source>
        <dbReference type="PROSITE" id="PS51762"/>
    </source>
</evidence>
<keyword evidence="3" id="KW-0472">Membrane</keyword>
<gene>
    <name evidence="5" type="ORF">FISHEDRAFT_48494</name>
</gene>
<dbReference type="GO" id="GO:0004553">
    <property type="term" value="F:hydrolase activity, hydrolyzing O-glycosyl compounds"/>
    <property type="evidence" value="ECO:0007669"/>
    <property type="project" value="InterPro"/>
</dbReference>
<dbReference type="SUPFAM" id="SSF49899">
    <property type="entry name" value="Concanavalin A-like lectins/glucanases"/>
    <property type="match status" value="1"/>
</dbReference>
<evidence type="ECO:0000256" key="3">
    <source>
        <dbReference type="SAM" id="Phobius"/>
    </source>
</evidence>
<dbReference type="PANTHER" id="PTHR10963">
    <property type="entry name" value="GLYCOSYL HYDROLASE-RELATED"/>
    <property type="match status" value="1"/>
</dbReference>
<dbReference type="Proteomes" id="UP000054144">
    <property type="component" value="Unassembled WGS sequence"/>
</dbReference>
<keyword evidence="3" id="KW-0812">Transmembrane</keyword>
<accession>A0A0D7A542</accession>
<dbReference type="InterPro" id="IPR000757">
    <property type="entry name" value="Beta-glucanase-like"/>
</dbReference>
<evidence type="ECO:0000313" key="5">
    <source>
        <dbReference type="EMBL" id="KIY45933.1"/>
    </source>
</evidence>
<dbReference type="AlphaFoldDB" id="A0A0D7A542"/>
<dbReference type="Gene3D" id="2.60.120.200">
    <property type="match status" value="1"/>
</dbReference>
<protein>
    <submittedName>
        <fullName evidence="5">Glycoside hydrolase family 16 protein</fullName>
    </submittedName>
</protein>
<dbReference type="InterPro" id="IPR013320">
    <property type="entry name" value="ConA-like_dom_sf"/>
</dbReference>
<keyword evidence="5" id="KW-0378">Hydrolase</keyword>
<keyword evidence="3" id="KW-1133">Transmembrane helix</keyword>
<dbReference type="EMBL" id="KN882045">
    <property type="protein sequence ID" value="KIY45933.1"/>
    <property type="molecule type" value="Genomic_DNA"/>
</dbReference>
<reference evidence="5 6" key="1">
    <citation type="journal article" date="2015" name="Fungal Genet. Biol.">
        <title>Evolution of novel wood decay mechanisms in Agaricales revealed by the genome sequences of Fistulina hepatica and Cylindrobasidium torrendii.</title>
        <authorList>
            <person name="Floudas D."/>
            <person name="Held B.W."/>
            <person name="Riley R."/>
            <person name="Nagy L.G."/>
            <person name="Koehler G."/>
            <person name="Ransdell A.S."/>
            <person name="Younus H."/>
            <person name="Chow J."/>
            <person name="Chiniquy J."/>
            <person name="Lipzen A."/>
            <person name="Tritt A."/>
            <person name="Sun H."/>
            <person name="Haridas S."/>
            <person name="LaButti K."/>
            <person name="Ohm R.A."/>
            <person name="Kues U."/>
            <person name="Blanchette R.A."/>
            <person name="Grigoriev I.V."/>
            <person name="Minto R.E."/>
            <person name="Hibbett D.S."/>
        </authorList>
    </citation>
    <scope>NUCLEOTIDE SEQUENCE [LARGE SCALE GENOMIC DNA]</scope>
    <source>
        <strain evidence="5 6">ATCC 64428</strain>
    </source>
</reference>
<sequence>MLDPAGSTTSLALPGPKPPMPSNLLEHKLDTEDKPWMRGSDRRQKISWWLTLCGILLGALGAAAVCYLGYTSVYVLPAQYTCKLLLDEDFSGSTLNTDTWHYDVELGGFNDGEFEITTDNDTNVFIKNNQLYIKPTLTSDVLSGGYSALFDGGSYDLGSSCSTSNTTACSVTADNSTGTVVNPVMSGRLTTRGLVSMQYGRIEVRAKLPRGDWLWPSIWMLPENDADEDENWSGDYGDWPLSGEIDIMSSRGNGVNYKGRGCNYVQGALTYGVMDSLIETLYGWWSLKQSTYADDFHTYAIEWDPDFMRFYTDTRLDDILTVVTKTEKQSFWTRGSFPEVTQNGSSEVVVVNPWKNDGYNAPFNKPFYLIIDLAVGGTNGWFPDNEGGKPWYDGSSSAMYDFAKAQDTWYANWPTDEDDLSFRIDSVKMWTTC</sequence>
<evidence type="ECO:0000313" key="6">
    <source>
        <dbReference type="Proteomes" id="UP000054144"/>
    </source>
</evidence>
<evidence type="ECO:0000256" key="2">
    <source>
        <dbReference type="SAM" id="MobiDB-lite"/>
    </source>
</evidence>
<dbReference type="GO" id="GO:0005975">
    <property type="term" value="P:carbohydrate metabolic process"/>
    <property type="evidence" value="ECO:0007669"/>
    <property type="project" value="InterPro"/>
</dbReference>
<keyword evidence="6" id="KW-1185">Reference proteome</keyword>
<feature type="compositionally biased region" description="Polar residues" evidence="2">
    <location>
        <begin position="1"/>
        <end position="11"/>
    </location>
</feature>
<proteinExistence type="inferred from homology"/>
<feature type="domain" description="GH16" evidence="4">
    <location>
        <begin position="88"/>
        <end position="411"/>
    </location>
</feature>
<feature type="region of interest" description="Disordered" evidence="2">
    <location>
        <begin position="1"/>
        <end position="26"/>
    </location>
</feature>
<name>A0A0D7A542_9AGAR</name>
<comment type="similarity">
    <text evidence="1">Belongs to the glycosyl hydrolase 16 family.</text>
</comment>
<dbReference type="InterPro" id="IPR050546">
    <property type="entry name" value="Glycosyl_Hydrlase_16"/>
</dbReference>
<dbReference type="OrthoDB" id="4781at2759"/>
<evidence type="ECO:0000256" key="1">
    <source>
        <dbReference type="ARBA" id="ARBA00006865"/>
    </source>
</evidence>
<feature type="transmembrane region" description="Helical" evidence="3">
    <location>
        <begin position="46"/>
        <end position="70"/>
    </location>
</feature>
<dbReference type="Pfam" id="PF00722">
    <property type="entry name" value="Glyco_hydro_16"/>
    <property type="match status" value="1"/>
</dbReference>